<sequence length="145" mass="16071">MPSMMCTCCAAPVVVGMRKSQSSIGAAIAYWMSNTALNPAVLVFMAFVLPLKFVVIRVLLGLVLVFGVSHLLNRLAPEKSVEMEKILPPPREQRLPQTPFIHRWWKQLKGLTLAIVPAYIITVFILGEFGFGCFPRLTRTGVTTP</sequence>
<protein>
    <recommendedName>
        <fullName evidence="4">Permease</fullName>
    </recommendedName>
</protein>
<dbReference type="Proteomes" id="UP000617979">
    <property type="component" value="Unassembled WGS sequence"/>
</dbReference>
<reference evidence="3" key="1">
    <citation type="journal article" date="2019" name="Int. J. Syst. Evol. Microbiol.">
        <title>The Global Catalogue of Microorganisms (GCM) 10K type strain sequencing project: providing services to taxonomists for standard genome sequencing and annotation.</title>
        <authorList>
            <consortium name="The Broad Institute Genomics Platform"/>
            <consortium name="The Broad Institute Genome Sequencing Center for Infectious Disease"/>
            <person name="Wu L."/>
            <person name="Ma J."/>
        </authorList>
    </citation>
    <scope>NUCLEOTIDE SEQUENCE [LARGE SCALE GENOMIC DNA]</scope>
    <source>
        <strain evidence="3">CGMCC 1.12404</strain>
    </source>
</reference>
<feature type="transmembrane region" description="Helical" evidence="1">
    <location>
        <begin position="111"/>
        <end position="131"/>
    </location>
</feature>
<keyword evidence="1" id="KW-1133">Transmembrane helix</keyword>
<gene>
    <name evidence="2" type="ORF">GCM10007416_33000</name>
</gene>
<evidence type="ECO:0000256" key="1">
    <source>
        <dbReference type="SAM" id="Phobius"/>
    </source>
</evidence>
<accession>A0ABQ1H4J7</accession>
<dbReference type="PANTHER" id="PTHR43299">
    <property type="entry name" value="UPF0718 PROTEIN YRAQ"/>
    <property type="match status" value="1"/>
</dbReference>
<comment type="caution">
    <text evidence="2">The sequence shown here is derived from an EMBL/GenBank/DDBJ whole genome shotgun (WGS) entry which is preliminary data.</text>
</comment>
<keyword evidence="3" id="KW-1185">Reference proteome</keyword>
<keyword evidence="1" id="KW-0472">Membrane</keyword>
<organism evidence="2 3">
    <name type="scientific">Kroppenstedtia guangzhouensis</name>
    <dbReference type="NCBI Taxonomy" id="1274356"/>
    <lineage>
        <taxon>Bacteria</taxon>
        <taxon>Bacillati</taxon>
        <taxon>Bacillota</taxon>
        <taxon>Bacilli</taxon>
        <taxon>Bacillales</taxon>
        <taxon>Thermoactinomycetaceae</taxon>
        <taxon>Kroppenstedtia</taxon>
    </lineage>
</organism>
<evidence type="ECO:0000313" key="2">
    <source>
        <dbReference type="EMBL" id="GGA57176.1"/>
    </source>
</evidence>
<name>A0ABQ1H4J7_9BACL</name>
<evidence type="ECO:0000313" key="3">
    <source>
        <dbReference type="Proteomes" id="UP000617979"/>
    </source>
</evidence>
<dbReference type="RefSeq" id="WP_229736188.1">
    <property type="nucleotide sequence ID" value="NZ_BMEX01000023.1"/>
</dbReference>
<evidence type="ECO:0008006" key="4">
    <source>
        <dbReference type="Google" id="ProtNLM"/>
    </source>
</evidence>
<feature type="transmembrane region" description="Helical" evidence="1">
    <location>
        <begin position="41"/>
        <end position="66"/>
    </location>
</feature>
<keyword evidence="1" id="KW-0812">Transmembrane</keyword>
<proteinExistence type="predicted"/>
<dbReference type="PANTHER" id="PTHR43299:SF1">
    <property type="entry name" value="UPF0718 PROTEIN YRAQ"/>
    <property type="match status" value="1"/>
</dbReference>
<dbReference type="EMBL" id="BMEX01000023">
    <property type="protein sequence ID" value="GGA57176.1"/>
    <property type="molecule type" value="Genomic_DNA"/>
</dbReference>